<organism evidence="1 2">
    <name type="scientific">Winogradskya consettensis</name>
    <dbReference type="NCBI Taxonomy" id="113560"/>
    <lineage>
        <taxon>Bacteria</taxon>
        <taxon>Bacillati</taxon>
        <taxon>Actinomycetota</taxon>
        <taxon>Actinomycetes</taxon>
        <taxon>Micromonosporales</taxon>
        <taxon>Micromonosporaceae</taxon>
        <taxon>Winogradskya</taxon>
    </lineage>
</organism>
<gene>
    <name evidence="1" type="ORF">Aco04nite_87530</name>
</gene>
<protein>
    <submittedName>
        <fullName evidence="1">Uncharacterized protein</fullName>
    </submittedName>
</protein>
<name>A0A919W0C0_9ACTN</name>
<dbReference type="RefSeq" id="WP_213003080.1">
    <property type="nucleotide sequence ID" value="NZ_BAAATW010000013.1"/>
</dbReference>
<dbReference type="AlphaFoldDB" id="A0A919W0C0"/>
<keyword evidence="2" id="KW-1185">Reference proteome</keyword>
<sequence length="113" mass="11892">MEVEAEFPTADVVSIARHLPTRGISSYLHVGPPPAHPGQAQTFMVEVVVRRGGQERRVSAGGRDIYAFSAPLAGEAVTRILDGRTAATGLVTAGTAFDAGDFLRALPLDHLAL</sequence>
<evidence type="ECO:0000313" key="1">
    <source>
        <dbReference type="EMBL" id="GIM83632.1"/>
    </source>
</evidence>
<proteinExistence type="predicted"/>
<accession>A0A919W0C0</accession>
<reference evidence="1" key="1">
    <citation type="submission" date="2021-03" db="EMBL/GenBank/DDBJ databases">
        <title>Whole genome shotgun sequence of Actinoplanes consettensis NBRC 14913.</title>
        <authorList>
            <person name="Komaki H."/>
            <person name="Tamura T."/>
        </authorList>
    </citation>
    <scope>NUCLEOTIDE SEQUENCE</scope>
    <source>
        <strain evidence="1">NBRC 14913</strain>
    </source>
</reference>
<evidence type="ECO:0000313" key="2">
    <source>
        <dbReference type="Proteomes" id="UP000680865"/>
    </source>
</evidence>
<comment type="caution">
    <text evidence="1">The sequence shown here is derived from an EMBL/GenBank/DDBJ whole genome shotgun (WGS) entry which is preliminary data.</text>
</comment>
<dbReference type="EMBL" id="BOQP01000057">
    <property type="protein sequence ID" value="GIM83632.1"/>
    <property type="molecule type" value="Genomic_DNA"/>
</dbReference>
<dbReference type="Proteomes" id="UP000680865">
    <property type="component" value="Unassembled WGS sequence"/>
</dbReference>